<evidence type="ECO:0000313" key="3">
    <source>
        <dbReference type="EMBL" id="QHT28829.1"/>
    </source>
</evidence>
<organism evidence="3">
    <name type="scientific">viral metagenome</name>
    <dbReference type="NCBI Taxonomy" id="1070528"/>
    <lineage>
        <taxon>unclassified sequences</taxon>
        <taxon>metagenomes</taxon>
        <taxon>organismal metagenomes</taxon>
    </lineage>
</organism>
<dbReference type="PANTHER" id="PTHR23114:SF17">
    <property type="entry name" value="M7GPPPN-MRNA HYDROLASE"/>
    <property type="match status" value="1"/>
</dbReference>
<reference evidence="3" key="1">
    <citation type="journal article" date="2020" name="Nature">
        <title>Giant virus diversity and host interactions through global metagenomics.</title>
        <authorList>
            <person name="Schulz F."/>
            <person name="Roux S."/>
            <person name="Paez-Espino D."/>
            <person name="Jungbluth S."/>
            <person name="Walsh D.A."/>
            <person name="Denef V.J."/>
            <person name="McMahon K.D."/>
            <person name="Konstantinidis K.T."/>
            <person name="Eloe-Fadrosh E.A."/>
            <person name="Kyrpides N.C."/>
            <person name="Woyke T."/>
        </authorList>
    </citation>
    <scope>NUCLEOTIDE SEQUENCE</scope>
    <source>
        <strain evidence="3">GVMAG-M-3300001351-8</strain>
    </source>
</reference>
<dbReference type="SUPFAM" id="SSF55811">
    <property type="entry name" value="Nudix"/>
    <property type="match status" value="1"/>
</dbReference>
<name>A0A6C0EKK8_9ZZZZ</name>
<dbReference type="Gene3D" id="3.90.79.10">
    <property type="entry name" value="Nucleoside Triphosphate Pyrophosphohydrolase"/>
    <property type="match status" value="1"/>
</dbReference>
<sequence length="269" mass="31749">MNLVIDKSEQGLNIETKTSYGIILFFNYKNMLKFLLIRRKDSIEYVNFIRGSYSLNNIGTIQKMINLMTMDEITKIKTLSFAELWENLWMKSLDMDNLKVGHRKNYEKALLKFTELKNSNMLDNMLDSYTSNWSESEWGFPKGRKNPGESEIQTAIREFSEETNINTNYYIILNSKKFIEEYIGSDGKKYRHIYYLAKYTNIDVNLSINPLNRAQITEIGCLKFLTLEEACHNIRNYHVEKKKILLEASKYIIDNELFKLKPYSINKNL</sequence>
<protein>
    <recommendedName>
        <fullName evidence="2">Nudix hydrolase domain-containing protein</fullName>
    </recommendedName>
</protein>
<dbReference type="GO" id="GO:0016787">
    <property type="term" value="F:hydrolase activity"/>
    <property type="evidence" value="ECO:0007669"/>
    <property type="project" value="UniProtKB-KW"/>
</dbReference>
<evidence type="ECO:0000256" key="1">
    <source>
        <dbReference type="ARBA" id="ARBA00022801"/>
    </source>
</evidence>
<dbReference type="PANTHER" id="PTHR23114">
    <property type="entry name" value="M7GPPPN-MRNA HYDROLASE"/>
    <property type="match status" value="1"/>
</dbReference>
<dbReference type="PROSITE" id="PS00893">
    <property type="entry name" value="NUDIX_BOX"/>
    <property type="match status" value="1"/>
</dbReference>
<dbReference type="EMBL" id="MN738865">
    <property type="protein sequence ID" value="QHT28829.1"/>
    <property type="molecule type" value="Genomic_DNA"/>
</dbReference>
<dbReference type="PROSITE" id="PS51462">
    <property type="entry name" value="NUDIX"/>
    <property type="match status" value="1"/>
</dbReference>
<dbReference type="InterPro" id="IPR015797">
    <property type="entry name" value="NUDIX_hydrolase-like_dom_sf"/>
</dbReference>
<dbReference type="GO" id="GO:0005737">
    <property type="term" value="C:cytoplasm"/>
    <property type="evidence" value="ECO:0007669"/>
    <property type="project" value="TreeGrafter"/>
</dbReference>
<dbReference type="InterPro" id="IPR000086">
    <property type="entry name" value="NUDIX_hydrolase_dom"/>
</dbReference>
<proteinExistence type="predicted"/>
<keyword evidence="1" id="KW-0378">Hydrolase</keyword>
<dbReference type="Pfam" id="PF00293">
    <property type="entry name" value="NUDIX"/>
    <property type="match status" value="1"/>
</dbReference>
<feature type="domain" description="Nudix hydrolase" evidence="2">
    <location>
        <begin position="15"/>
        <end position="250"/>
    </location>
</feature>
<dbReference type="InterPro" id="IPR020084">
    <property type="entry name" value="NUDIX_hydrolase_CS"/>
</dbReference>
<evidence type="ECO:0000259" key="2">
    <source>
        <dbReference type="PROSITE" id="PS51462"/>
    </source>
</evidence>
<dbReference type="AlphaFoldDB" id="A0A6C0EKK8"/>
<accession>A0A6C0EKK8</accession>